<reference evidence="3 4" key="1">
    <citation type="submission" date="2020-01" db="EMBL/GenBank/DDBJ databases">
        <title>Herbidospora sp. NEAU-GS84 nov., a novel actinomycete isolated from soil.</title>
        <authorList>
            <person name="Han L."/>
        </authorList>
    </citation>
    <scope>NUCLEOTIDE SEQUENCE [LARGE SCALE GENOMIC DNA]</scope>
    <source>
        <strain evidence="3 4">NEAU-GS84</strain>
    </source>
</reference>
<dbReference type="Proteomes" id="UP000479526">
    <property type="component" value="Unassembled WGS sequence"/>
</dbReference>
<sequence length="118" mass="12885">MKFLLIMHMNPRLWDGLTEQQREEVMAGHGEFMEAITKSGEMVGTAALADPAQSAVVTVRGGIPVVTDGPFLETKEFFGGYYMVEVENRERALELAALIPDAGVEGMGVEVRPVVFAQ</sequence>
<dbReference type="PANTHER" id="PTHR35174">
    <property type="entry name" value="BLL7171 PROTEIN-RELATED"/>
    <property type="match status" value="1"/>
</dbReference>
<evidence type="ECO:0000256" key="1">
    <source>
        <dbReference type="ARBA" id="ARBA00007689"/>
    </source>
</evidence>
<gene>
    <name evidence="3" type="ORF">GT755_35690</name>
</gene>
<evidence type="ECO:0000259" key="2">
    <source>
        <dbReference type="Pfam" id="PF03795"/>
    </source>
</evidence>
<comment type="similarity">
    <text evidence="1">Belongs to the YciI family.</text>
</comment>
<evidence type="ECO:0000313" key="4">
    <source>
        <dbReference type="Proteomes" id="UP000479526"/>
    </source>
</evidence>
<evidence type="ECO:0000313" key="3">
    <source>
        <dbReference type="EMBL" id="NAS27001.1"/>
    </source>
</evidence>
<accession>A0A7C9JHW0</accession>
<dbReference type="InterPro" id="IPR005545">
    <property type="entry name" value="YCII"/>
</dbReference>
<comment type="caution">
    <text evidence="3">The sequence shown here is derived from an EMBL/GenBank/DDBJ whole genome shotgun (WGS) entry which is preliminary data.</text>
</comment>
<dbReference type="InterPro" id="IPR011008">
    <property type="entry name" value="Dimeric_a/b-barrel"/>
</dbReference>
<dbReference type="PANTHER" id="PTHR35174:SF3">
    <property type="entry name" value="BLL7171 PROTEIN"/>
    <property type="match status" value="1"/>
</dbReference>
<dbReference type="SUPFAM" id="SSF54909">
    <property type="entry name" value="Dimeric alpha+beta barrel"/>
    <property type="match status" value="1"/>
</dbReference>
<dbReference type="EMBL" id="WXEW01000013">
    <property type="protein sequence ID" value="NAS27001.1"/>
    <property type="molecule type" value="Genomic_DNA"/>
</dbReference>
<proteinExistence type="inferred from homology"/>
<organism evidence="3 4">
    <name type="scientific">Herbidospora solisilvae</name>
    <dbReference type="NCBI Taxonomy" id="2696284"/>
    <lineage>
        <taxon>Bacteria</taxon>
        <taxon>Bacillati</taxon>
        <taxon>Actinomycetota</taxon>
        <taxon>Actinomycetes</taxon>
        <taxon>Streptosporangiales</taxon>
        <taxon>Streptosporangiaceae</taxon>
        <taxon>Herbidospora</taxon>
    </lineage>
</organism>
<protein>
    <recommendedName>
        <fullName evidence="2">YCII-related domain-containing protein</fullName>
    </recommendedName>
</protein>
<dbReference type="RefSeq" id="WP_161483974.1">
    <property type="nucleotide sequence ID" value="NZ_WXEW01000013.1"/>
</dbReference>
<dbReference type="Gene3D" id="3.30.70.1060">
    <property type="entry name" value="Dimeric alpha+beta barrel"/>
    <property type="match status" value="1"/>
</dbReference>
<feature type="domain" description="YCII-related" evidence="2">
    <location>
        <begin position="1"/>
        <end position="114"/>
    </location>
</feature>
<name>A0A7C9JHW0_9ACTN</name>
<dbReference type="AlphaFoldDB" id="A0A7C9JHW0"/>
<dbReference type="Pfam" id="PF03795">
    <property type="entry name" value="YCII"/>
    <property type="match status" value="1"/>
</dbReference>
<keyword evidence="4" id="KW-1185">Reference proteome</keyword>